<feature type="coiled-coil region" evidence="1">
    <location>
        <begin position="28"/>
        <end position="76"/>
    </location>
</feature>
<organism evidence="4 5">
    <name type="scientific">Clostridium fungisolvens</name>
    <dbReference type="NCBI Taxonomy" id="1604897"/>
    <lineage>
        <taxon>Bacteria</taxon>
        <taxon>Bacillati</taxon>
        <taxon>Bacillota</taxon>
        <taxon>Clostridia</taxon>
        <taxon>Eubacteriales</taxon>
        <taxon>Clostridiaceae</taxon>
        <taxon>Clostridium</taxon>
    </lineage>
</organism>
<dbReference type="Proteomes" id="UP000580568">
    <property type="component" value="Unassembled WGS sequence"/>
</dbReference>
<reference evidence="4 5" key="1">
    <citation type="submission" date="2020-07" db="EMBL/GenBank/DDBJ databases">
        <title>A new beta-1,3-glucan-decomposing anaerobic bacterium isolated from anoxic soil subjected to biological soil disinfestation.</title>
        <authorList>
            <person name="Ueki A."/>
            <person name="Tonouchi A."/>
        </authorList>
    </citation>
    <scope>NUCLEOTIDE SEQUENCE [LARGE SCALE GENOMIC DNA]</scope>
    <source>
        <strain evidence="4 5">TW1</strain>
    </source>
</reference>
<dbReference type="EMBL" id="BLZR01000001">
    <property type="protein sequence ID" value="GFP76641.1"/>
    <property type="molecule type" value="Genomic_DNA"/>
</dbReference>
<evidence type="ECO:0000256" key="1">
    <source>
        <dbReference type="SAM" id="Coils"/>
    </source>
</evidence>
<evidence type="ECO:0000256" key="2">
    <source>
        <dbReference type="SAM" id="MobiDB-lite"/>
    </source>
</evidence>
<keyword evidence="1" id="KW-0175">Coiled coil</keyword>
<feature type="region of interest" description="Disordered" evidence="2">
    <location>
        <begin position="191"/>
        <end position="226"/>
    </location>
</feature>
<evidence type="ECO:0000313" key="5">
    <source>
        <dbReference type="Proteomes" id="UP000580568"/>
    </source>
</evidence>
<sequence length="508" mass="57442">MGKKKIANLSKESLFEMGDALKTQFYQLNSLEEERDDILSGIDAINQNNQESSLLLEEAEEIVDSLLSNMESLESFVLDEIVVNLEDVEETEKVTIKKTASIRTNNNWQDYLEEYSNYAKQNSMDLTFDPFVTSLSQREYEKLKNEINDEFAKKTSIINKTDLSFLAIATALQVTKALVFPIVSQKVGYGEGFDKEGRKNHNDKSIKEEEKKSKDKFRDTNTNEGNENGEWMEILYRKPIFDTTKGSPDIGINMEGGYHRIHTLGHDPVLGWIFGTSNILTDTITMDTFATYQGARDPIRITPERVSLIDLFDRTIEKVKAGTLNLPAALAAEKIHLKSDEFTKAGLPVPILETIAPKLAGNLYKSQYDALCLSRDLKVIGTSAAISMLIDIIIGLVHSLYYDADKDGTKDMFEVRTRKILLISNTIATTSNLILSAVTKNPKNLDIGGLLVTLSHLFCDTRFIVNVKKEFIENRIYEKIEDELKAIDENQDKLFAYEYNNSKGIQFL</sequence>
<dbReference type="AlphaFoldDB" id="A0A6V8SIR7"/>
<feature type="transmembrane region" description="Helical" evidence="3">
    <location>
        <begin position="379"/>
        <end position="400"/>
    </location>
</feature>
<gene>
    <name evidence="4" type="ORF">bsdtw1_02744</name>
</gene>
<dbReference type="RefSeq" id="WP_183278055.1">
    <property type="nucleotide sequence ID" value="NZ_BLZR01000001.1"/>
</dbReference>
<keyword evidence="3" id="KW-1133">Transmembrane helix</keyword>
<keyword evidence="5" id="KW-1185">Reference proteome</keyword>
<accession>A0A6V8SIR7</accession>
<evidence type="ECO:0000256" key="3">
    <source>
        <dbReference type="SAM" id="Phobius"/>
    </source>
</evidence>
<name>A0A6V8SIR7_9CLOT</name>
<feature type="compositionally biased region" description="Basic and acidic residues" evidence="2">
    <location>
        <begin position="192"/>
        <end position="221"/>
    </location>
</feature>
<keyword evidence="3" id="KW-0812">Transmembrane</keyword>
<proteinExistence type="predicted"/>
<protein>
    <submittedName>
        <fullName evidence="4">Uncharacterized protein</fullName>
    </submittedName>
</protein>
<evidence type="ECO:0000313" key="4">
    <source>
        <dbReference type="EMBL" id="GFP76641.1"/>
    </source>
</evidence>
<keyword evidence="3" id="KW-0472">Membrane</keyword>
<comment type="caution">
    <text evidence="4">The sequence shown here is derived from an EMBL/GenBank/DDBJ whole genome shotgun (WGS) entry which is preliminary data.</text>
</comment>